<keyword evidence="1" id="KW-0479">Metal-binding</keyword>
<feature type="compositionally biased region" description="Pro residues" evidence="3">
    <location>
        <begin position="478"/>
        <end position="489"/>
    </location>
</feature>
<keyword evidence="5" id="KW-1185">Reference proteome</keyword>
<feature type="compositionally biased region" description="Pro residues" evidence="3">
    <location>
        <begin position="628"/>
        <end position="640"/>
    </location>
</feature>
<dbReference type="InterPro" id="IPR011011">
    <property type="entry name" value="Znf_FYVE_PHD"/>
</dbReference>
<protein>
    <recommendedName>
        <fullName evidence="6">Myb-like domain-containing protein</fullName>
    </recommendedName>
</protein>
<feature type="region of interest" description="Disordered" evidence="3">
    <location>
        <begin position="616"/>
        <end position="730"/>
    </location>
</feature>
<dbReference type="OMA" id="HEQRSNP"/>
<dbReference type="Gene3D" id="1.10.10.60">
    <property type="entry name" value="Homeodomain-like"/>
    <property type="match status" value="1"/>
</dbReference>
<dbReference type="Gene3D" id="3.30.40.10">
    <property type="entry name" value="Zinc/RING finger domain, C3HC4 (zinc finger)"/>
    <property type="match status" value="1"/>
</dbReference>
<feature type="compositionally biased region" description="Acidic residues" evidence="3">
    <location>
        <begin position="687"/>
        <end position="697"/>
    </location>
</feature>
<name>A0A1Y1HIV3_KLENI</name>
<evidence type="ECO:0000256" key="2">
    <source>
        <dbReference type="ARBA" id="ARBA00022833"/>
    </source>
</evidence>
<evidence type="ECO:0000313" key="4">
    <source>
        <dbReference type="EMBL" id="GAQ78440.1"/>
    </source>
</evidence>
<evidence type="ECO:0000256" key="1">
    <source>
        <dbReference type="ARBA" id="ARBA00022771"/>
    </source>
</evidence>
<sequence length="793" mass="85326">MLEKAGMGPDPKAWVLEELLAEGDTSLELIQACQIPAEVLDAAPLLLKQRFALHLLRDVLQGGRVPGAVLQLVKLLAVPQLGGEDNTDSLTSEVKLQVCISILKGEEGSSRRNWKGFANCVTQLFGNEEDQSEAAKAAHDDLKTVLQSTAKKHREAALEKLLEKHPVDNVLNDLKALLDTATQHMPTTTTLKRLEENPYAPQPVPSTNTVREGTLGGRALENGSGGAATKVQNGGADNAMVADFGAPEDDQDQPPEATHDAPTPTAVKLGPRRKVTEKRPEAPPGLLEDSPLQSSPDLGPPKRGRKPGVGKRKRAILSDSEGGSPGMELALMESPPKRGPGRPRIHPKPDPEQPKRPRGRPRVYENGAPPRSPMRRRKSGPAKAGMASPEQASPLGGRAERGGGAGPVQGGAVNVADEEEEETTPLKRRRVVADKRGAGVGGDRAGPQAENVEFPPVDDDVGAPPQDSQMDDALSPPDHQPPPTLPENLPPGGASAPPREGARRKGLKMLEELEMASRGAEAVDVAMPELGPEEEAGGDHNAQFLTLTEDGSNDWCCLCDAKVEDVGALLLCTGCANATCYACAGVSETPPLEYICPLCLAKLKKKREKEIRAKLEATRRLNHDGPPASLPGPSAPPPGPVSRLVEHLEPGPSTQPPPPPEECQSEPREADERPGPSTGQDIPGQEEMPELPDEEPGAAENGDAKKEEAEAKAEERTRSEEGRRNNRYWSDEEIKRLKDAFAMYVKDENKHRIPWEAIRAYGLRHGVFQERRGVDLKDKWRNLKKAEEKAALA</sequence>
<reference evidence="4 5" key="1">
    <citation type="journal article" date="2014" name="Nat. Commun.">
        <title>Klebsormidium flaccidum genome reveals primary factors for plant terrestrial adaptation.</title>
        <authorList>
            <person name="Hori K."/>
            <person name="Maruyama F."/>
            <person name="Fujisawa T."/>
            <person name="Togashi T."/>
            <person name="Yamamoto N."/>
            <person name="Seo M."/>
            <person name="Sato S."/>
            <person name="Yamada T."/>
            <person name="Mori H."/>
            <person name="Tajima N."/>
            <person name="Moriyama T."/>
            <person name="Ikeuchi M."/>
            <person name="Watanabe M."/>
            <person name="Wada H."/>
            <person name="Kobayashi K."/>
            <person name="Saito M."/>
            <person name="Masuda T."/>
            <person name="Sasaki-Sekimoto Y."/>
            <person name="Mashiguchi K."/>
            <person name="Awai K."/>
            <person name="Shimojima M."/>
            <person name="Masuda S."/>
            <person name="Iwai M."/>
            <person name="Nobusawa T."/>
            <person name="Narise T."/>
            <person name="Kondo S."/>
            <person name="Saito H."/>
            <person name="Sato R."/>
            <person name="Murakawa M."/>
            <person name="Ihara Y."/>
            <person name="Oshima-Yamada Y."/>
            <person name="Ohtaka K."/>
            <person name="Satoh M."/>
            <person name="Sonobe K."/>
            <person name="Ishii M."/>
            <person name="Ohtani R."/>
            <person name="Kanamori-Sato M."/>
            <person name="Honoki R."/>
            <person name="Miyazaki D."/>
            <person name="Mochizuki H."/>
            <person name="Umetsu J."/>
            <person name="Higashi K."/>
            <person name="Shibata D."/>
            <person name="Kamiya Y."/>
            <person name="Sato N."/>
            <person name="Nakamura Y."/>
            <person name="Tabata S."/>
            <person name="Ida S."/>
            <person name="Kurokawa K."/>
            <person name="Ohta H."/>
        </authorList>
    </citation>
    <scope>NUCLEOTIDE SEQUENCE [LARGE SCALE GENOMIC DNA]</scope>
    <source>
        <strain evidence="4 5">NIES-2285</strain>
    </source>
</reference>
<evidence type="ECO:0000256" key="3">
    <source>
        <dbReference type="SAM" id="MobiDB-lite"/>
    </source>
</evidence>
<dbReference type="PANTHER" id="PTHR46993">
    <property type="entry name" value="MYB TRANSCRIPTION FACTOR"/>
    <property type="match status" value="1"/>
</dbReference>
<feature type="compositionally biased region" description="Basic residues" evidence="3">
    <location>
        <begin position="302"/>
        <end position="315"/>
    </location>
</feature>
<feature type="compositionally biased region" description="Basic and acidic residues" evidence="3">
    <location>
        <begin position="665"/>
        <end position="674"/>
    </location>
</feature>
<dbReference type="AlphaFoldDB" id="A0A1Y1HIV3"/>
<keyword evidence="2" id="KW-0862">Zinc</keyword>
<dbReference type="EMBL" id="DF236962">
    <property type="protein sequence ID" value="GAQ78440.1"/>
    <property type="molecule type" value="Genomic_DNA"/>
</dbReference>
<dbReference type="SUPFAM" id="SSF57903">
    <property type="entry name" value="FYVE/PHD zinc finger"/>
    <property type="match status" value="1"/>
</dbReference>
<feature type="region of interest" description="Disordered" evidence="3">
    <location>
        <begin position="188"/>
        <end position="503"/>
    </location>
</feature>
<dbReference type="InterPro" id="IPR013083">
    <property type="entry name" value="Znf_RING/FYVE/PHD"/>
</dbReference>
<dbReference type="CDD" id="cd11660">
    <property type="entry name" value="SANT_TRF"/>
    <property type="match status" value="1"/>
</dbReference>
<evidence type="ECO:0000313" key="5">
    <source>
        <dbReference type="Proteomes" id="UP000054558"/>
    </source>
</evidence>
<dbReference type="PANTHER" id="PTHR46993:SF6">
    <property type="entry name" value="MYB TRANSCRIPTION FACTOR"/>
    <property type="match status" value="1"/>
</dbReference>
<feature type="compositionally biased region" description="Basic and acidic residues" evidence="3">
    <location>
        <begin position="702"/>
        <end position="730"/>
    </location>
</feature>
<accession>A0A1Y1HIV3</accession>
<dbReference type="Proteomes" id="UP000054558">
    <property type="component" value="Unassembled WGS sequence"/>
</dbReference>
<keyword evidence="1" id="KW-0863">Zinc-finger</keyword>
<dbReference type="CDD" id="cd15489">
    <property type="entry name" value="PHD_SF"/>
    <property type="match status" value="1"/>
</dbReference>
<evidence type="ECO:0008006" key="6">
    <source>
        <dbReference type="Google" id="ProtNLM"/>
    </source>
</evidence>
<proteinExistence type="predicted"/>
<organism evidence="4 5">
    <name type="scientific">Klebsormidium nitens</name>
    <name type="common">Green alga</name>
    <name type="synonym">Ulothrix nitens</name>
    <dbReference type="NCBI Taxonomy" id="105231"/>
    <lineage>
        <taxon>Eukaryota</taxon>
        <taxon>Viridiplantae</taxon>
        <taxon>Streptophyta</taxon>
        <taxon>Klebsormidiophyceae</taxon>
        <taxon>Klebsormidiales</taxon>
        <taxon>Klebsormidiaceae</taxon>
        <taxon>Klebsormidium</taxon>
    </lineage>
</organism>
<gene>
    <name evidence="4" type="ORF">KFL_000130210</name>
</gene>
<dbReference type="GO" id="GO:0008270">
    <property type="term" value="F:zinc ion binding"/>
    <property type="evidence" value="ECO:0007669"/>
    <property type="project" value="UniProtKB-KW"/>
</dbReference>